<comment type="similarity">
    <text evidence="7">Belongs to the transglycosylase MltG family.</text>
</comment>
<dbReference type="GO" id="GO:0071555">
    <property type="term" value="P:cell wall organization"/>
    <property type="evidence" value="ECO:0007669"/>
    <property type="project" value="UniProtKB-KW"/>
</dbReference>
<evidence type="ECO:0000256" key="2">
    <source>
        <dbReference type="ARBA" id="ARBA00022692"/>
    </source>
</evidence>
<evidence type="ECO:0000256" key="1">
    <source>
        <dbReference type="ARBA" id="ARBA00022475"/>
    </source>
</evidence>
<keyword evidence="6 7" id="KW-0961">Cell wall biogenesis/degradation</keyword>
<evidence type="ECO:0000313" key="9">
    <source>
        <dbReference type="Proteomes" id="UP000334340"/>
    </source>
</evidence>
<feature type="transmembrane region" description="Helical" evidence="7">
    <location>
        <begin position="12"/>
        <end position="32"/>
    </location>
</feature>
<dbReference type="HAMAP" id="MF_02065">
    <property type="entry name" value="MltG"/>
    <property type="match status" value="1"/>
</dbReference>
<dbReference type="Pfam" id="PF02618">
    <property type="entry name" value="YceG"/>
    <property type="match status" value="1"/>
</dbReference>
<proteinExistence type="inferred from homology"/>
<dbReference type="GO" id="GO:0009252">
    <property type="term" value="P:peptidoglycan biosynthetic process"/>
    <property type="evidence" value="ECO:0007669"/>
    <property type="project" value="UniProtKB-UniRule"/>
</dbReference>
<keyword evidence="3 7" id="KW-1133">Transmembrane helix</keyword>
<dbReference type="Gene3D" id="3.30.160.60">
    <property type="entry name" value="Classic Zinc Finger"/>
    <property type="match status" value="1"/>
</dbReference>
<comment type="subcellular location">
    <subcellularLocation>
        <location evidence="7">Cell membrane</location>
        <topology evidence="7">Single-pass membrane protein</topology>
    </subcellularLocation>
</comment>
<dbReference type="NCBIfam" id="TIGR00247">
    <property type="entry name" value="endolytic transglycosylase MltG"/>
    <property type="match status" value="1"/>
</dbReference>
<accession>A0A564ZLX7</accession>
<keyword evidence="1 7" id="KW-1003">Cell membrane</keyword>
<evidence type="ECO:0000256" key="4">
    <source>
        <dbReference type="ARBA" id="ARBA00023136"/>
    </source>
</evidence>
<comment type="catalytic activity">
    <reaction evidence="7">
        <text>a peptidoglycan chain = a peptidoglycan chain with N-acetyl-1,6-anhydromuramyl-[peptide] at the reducing end + a peptidoglycan chain with N-acetylglucosamine at the non-reducing end.</text>
        <dbReference type="EC" id="4.2.2.29"/>
    </reaction>
</comment>
<reference evidence="8 9" key="1">
    <citation type="submission" date="2019-07" db="EMBL/GenBank/DDBJ databases">
        <authorList>
            <person name="Cremers G."/>
        </authorList>
    </citation>
    <scope>NUCLEOTIDE SEQUENCE [LARGE SCALE GENOMIC DNA]</scope>
</reference>
<keyword evidence="5 7" id="KW-0456">Lyase</keyword>
<dbReference type="EC" id="4.2.2.29" evidence="7"/>
<keyword evidence="9" id="KW-1185">Reference proteome</keyword>
<dbReference type="Gene3D" id="3.30.1490.480">
    <property type="entry name" value="Endolytic murein transglycosylase"/>
    <property type="match status" value="2"/>
</dbReference>
<dbReference type="EMBL" id="CABIKM010000043">
    <property type="protein sequence ID" value="VUZ86096.1"/>
    <property type="molecule type" value="Genomic_DNA"/>
</dbReference>
<feature type="site" description="Important for catalytic activity" evidence="7">
    <location>
        <position position="222"/>
    </location>
</feature>
<organism evidence="8 9">
    <name type="scientific">Candidatus Methylomirabilis lanthanidiphila</name>
    <dbReference type="NCBI Taxonomy" id="2211376"/>
    <lineage>
        <taxon>Bacteria</taxon>
        <taxon>Candidatus Methylomirabilota</taxon>
        <taxon>Candidatus Methylomirabilia</taxon>
        <taxon>Candidatus Methylomirabilales</taxon>
        <taxon>Candidatus Methylomirabilaceae</taxon>
        <taxon>Candidatus Methylomirabilis</taxon>
    </lineage>
</organism>
<dbReference type="PANTHER" id="PTHR30518:SF2">
    <property type="entry name" value="ENDOLYTIC MUREIN TRANSGLYCOSYLASE"/>
    <property type="match status" value="1"/>
</dbReference>
<evidence type="ECO:0000313" key="8">
    <source>
        <dbReference type="EMBL" id="VUZ86096.1"/>
    </source>
</evidence>
<dbReference type="GO" id="GO:0008932">
    <property type="term" value="F:lytic endotransglycosylase activity"/>
    <property type="evidence" value="ECO:0007669"/>
    <property type="project" value="UniProtKB-UniRule"/>
</dbReference>
<evidence type="ECO:0000256" key="6">
    <source>
        <dbReference type="ARBA" id="ARBA00023316"/>
    </source>
</evidence>
<evidence type="ECO:0000256" key="7">
    <source>
        <dbReference type="HAMAP-Rule" id="MF_02065"/>
    </source>
</evidence>
<gene>
    <name evidence="7" type="primary">mltG</name>
    <name evidence="8" type="ORF">MELA_02491</name>
</gene>
<sequence>MNGTNALPSLPQRALAIAFCLLIGGGLGWYVLNGPAPSANEAVRAVVIRPQTRAFDIARTLKEARVIRSRAAFLIVAVARGTQRRLLAGEYEFAPGLSLLEVIRRIEQGKGLVNPVTIPEGYAARQIAELLEEKELIDQKRFMALLQDRRLLQQYGVEGPSLEGYLFPDTYRLVRGLSEEAIIGVMAQRFAEVFGPAERARAMELKMSVAAIVTLASLIEREAQADEERPLVSAVFHNRLRLGMPLQSDPTVLYGLSRFNGKLTKANLQSPSPYNTYLHRGLPPGPIASPGRASMIAALYPASSRYLYFVSKNDGTHAFSNTLREHGAMVRRYQIRRAG</sequence>
<dbReference type="CDD" id="cd08010">
    <property type="entry name" value="MltG_like"/>
    <property type="match status" value="1"/>
</dbReference>
<name>A0A564ZLX7_9BACT</name>
<evidence type="ECO:0000256" key="3">
    <source>
        <dbReference type="ARBA" id="ARBA00022989"/>
    </source>
</evidence>
<evidence type="ECO:0000256" key="5">
    <source>
        <dbReference type="ARBA" id="ARBA00023239"/>
    </source>
</evidence>
<dbReference type="InterPro" id="IPR003770">
    <property type="entry name" value="MLTG-like"/>
</dbReference>
<comment type="function">
    <text evidence="7">Functions as a peptidoglycan terminase that cleaves nascent peptidoglycan strands endolytically to terminate their elongation.</text>
</comment>
<dbReference type="AlphaFoldDB" id="A0A564ZLX7"/>
<keyword evidence="2 7" id="KW-0812">Transmembrane</keyword>
<protein>
    <recommendedName>
        <fullName evidence="7">Endolytic murein transglycosylase</fullName>
        <ecNumber evidence="7">4.2.2.29</ecNumber>
    </recommendedName>
    <alternativeName>
        <fullName evidence="7">Peptidoglycan lytic transglycosylase</fullName>
    </alternativeName>
    <alternativeName>
        <fullName evidence="7">Peptidoglycan polymerization terminase</fullName>
    </alternativeName>
</protein>
<dbReference type="Proteomes" id="UP000334340">
    <property type="component" value="Unassembled WGS sequence"/>
</dbReference>
<keyword evidence="4 7" id="KW-0472">Membrane</keyword>
<dbReference type="PANTHER" id="PTHR30518">
    <property type="entry name" value="ENDOLYTIC MUREIN TRANSGLYCOSYLASE"/>
    <property type="match status" value="1"/>
</dbReference>
<dbReference type="GO" id="GO:0005886">
    <property type="term" value="C:plasma membrane"/>
    <property type="evidence" value="ECO:0007669"/>
    <property type="project" value="UniProtKB-SubCell"/>
</dbReference>